<evidence type="ECO:0000313" key="5">
    <source>
        <dbReference type="EMBL" id="VDD87797.1"/>
    </source>
</evidence>
<proteinExistence type="inferred from homology"/>
<evidence type="ECO:0000256" key="1">
    <source>
        <dbReference type="ARBA" id="ARBA00004604"/>
    </source>
</evidence>
<dbReference type="GO" id="GO:0032040">
    <property type="term" value="C:small-subunit processome"/>
    <property type="evidence" value="ECO:0007669"/>
    <property type="project" value="InterPro"/>
</dbReference>
<dbReference type="AlphaFoldDB" id="A0A0N4V011"/>
<dbReference type="PANTHER" id="PTHR14150">
    <property type="entry name" value="U3 SMALL NUCLEOLAR RNA-ASSOCIATED PROTEIN 14"/>
    <property type="match status" value="1"/>
</dbReference>
<protein>
    <submittedName>
        <fullName evidence="7">U3 small nucleolar RNA-associated protein 14</fullName>
    </submittedName>
</protein>
<evidence type="ECO:0000313" key="7">
    <source>
        <dbReference type="WBParaSite" id="EVEC_0000323201-mRNA-1"/>
    </source>
</evidence>
<dbReference type="PANTHER" id="PTHR14150:SF12">
    <property type="entry name" value="U3 SMALL NUCLEOLAR RNA-ASSOCIATED PROTEIN 14 HOMOLOG A"/>
    <property type="match status" value="1"/>
</dbReference>
<keyword evidence="4" id="KW-0539">Nucleus</keyword>
<dbReference type="STRING" id="51028.A0A0N4V011"/>
<organism evidence="7">
    <name type="scientific">Enterobius vermicularis</name>
    <name type="common">Human pinworm</name>
    <dbReference type="NCBI Taxonomy" id="51028"/>
    <lineage>
        <taxon>Eukaryota</taxon>
        <taxon>Metazoa</taxon>
        <taxon>Ecdysozoa</taxon>
        <taxon>Nematoda</taxon>
        <taxon>Chromadorea</taxon>
        <taxon>Rhabditida</taxon>
        <taxon>Spirurina</taxon>
        <taxon>Oxyuridomorpha</taxon>
        <taxon>Oxyuroidea</taxon>
        <taxon>Oxyuridae</taxon>
        <taxon>Enterobius</taxon>
    </lineage>
</organism>
<comment type="similarity">
    <text evidence="2">Belongs to the UTP14 family.</text>
</comment>
<evidence type="ECO:0000256" key="4">
    <source>
        <dbReference type="ARBA" id="ARBA00023242"/>
    </source>
</evidence>
<keyword evidence="3" id="KW-0597">Phosphoprotein</keyword>
<dbReference type="Proteomes" id="UP000274131">
    <property type="component" value="Unassembled WGS sequence"/>
</dbReference>
<evidence type="ECO:0000313" key="6">
    <source>
        <dbReference type="Proteomes" id="UP000274131"/>
    </source>
</evidence>
<dbReference type="WBParaSite" id="EVEC_0000323201-mRNA-1">
    <property type="protein sequence ID" value="EVEC_0000323201-mRNA-1"/>
    <property type="gene ID" value="EVEC_0000323201"/>
</dbReference>
<comment type="subcellular location">
    <subcellularLocation>
        <location evidence="1">Nucleus</location>
        <location evidence="1">Nucleolus</location>
    </subcellularLocation>
</comment>
<reference evidence="5 6" key="2">
    <citation type="submission" date="2018-10" db="EMBL/GenBank/DDBJ databases">
        <authorList>
            <consortium name="Pathogen Informatics"/>
        </authorList>
    </citation>
    <scope>NUCLEOTIDE SEQUENCE [LARGE SCALE GENOMIC DNA]</scope>
</reference>
<sequence>MRALMSYREAKLKRQAKIKSKAYHRHLKRQKRKELIKQFDELLVKDPESAKEKLAEIDRQRILERATLKHRNGSKHGQILARYAKKDPNAKRALEDQIRLGRELVEKYSLGQDASGSSDDEEEVLTANQLLEVYFGSTYSKVFFITLLIIFKLNVRTSYQNLDLATEKKPDWDVDEEWDASQLQDKVLIKEENDLEDNGGRSKEASVENLSLSKRRKLRLKKSDEDRKKESAVLSDTTSSNKIDISLDPQQFLKIDAKSLTQVSADLVEKIDEFDEDVKQQELLAEAFKDDDVIASFEAEKAAVEEDEKPKDIDLTLHGWGSWTGPGISDKKKERYCFVIKAAQKKRKDCGRYGLIISESVDSSIEKIQPQMVPFPYTTVEDYEAVIRQPIGKDWNPPSIVRELTKPTVITKGGRIIRPLDKGTVIKEKVKNVSDEED</sequence>
<accession>A0A0N4V011</accession>
<reference evidence="7" key="1">
    <citation type="submission" date="2017-02" db="UniProtKB">
        <authorList>
            <consortium name="WormBaseParasite"/>
        </authorList>
    </citation>
    <scope>IDENTIFICATION</scope>
</reference>
<dbReference type="GO" id="GO:0006364">
    <property type="term" value="P:rRNA processing"/>
    <property type="evidence" value="ECO:0007669"/>
    <property type="project" value="InterPro"/>
</dbReference>
<dbReference type="InterPro" id="IPR006709">
    <property type="entry name" value="SSU_processome_Utp14"/>
</dbReference>
<gene>
    <name evidence="5" type="ORF">EVEC_LOCUS2940</name>
</gene>
<keyword evidence="6" id="KW-1185">Reference proteome</keyword>
<dbReference type="EMBL" id="UXUI01007477">
    <property type="protein sequence ID" value="VDD87797.1"/>
    <property type="molecule type" value="Genomic_DNA"/>
</dbReference>
<dbReference type="OrthoDB" id="277439at2759"/>
<dbReference type="Pfam" id="PF04615">
    <property type="entry name" value="Utp14"/>
    <property type="match status" value="2"/>
</dbReference>
<evidence type="ECO:0000256" key="3">
    <source>
        <dbReference type="ARBA" id="ARBA00022553"/>
    </source>
</evidence>
<name>A0A0N4V011_ENTVE</name>
<evidence type="ECO:0000256" key="2">
    <source>
        <dbReference type="ARBA" id="ARBA00007774"/>
    </source>
</evidence>